<dbReference type="EMBL" id="GDHC01015388">
    <property type="protein sequence ID" value="JAQ03241.1"/>
    <property type="molecule type" value="Transcribed_RNA"/>
</dbReference>
<accession>A0A146L3X5</accession>
<keyword evidence="1" id="KW-1133">Transmembrane helix</keyword>
<protein>
    <submittedName>
        <fullName evidence="2">Uncharacterized protein</fullName>
    </submittedName>
</protein>
<dbReference type="AlphaFoldDB" id="A0A146L3X5"/>
<evidence type="ECO:0000256" key="1">
    <source>
        <dbReference type="SAM" id="Phobius"/>
    </source>
</evidence>
<gene>
    <name evidence="2" type="ORF">g.27377</name>
</gene>
<evidence type="ECO:0000313" key="2">
    <source>
        <dbReference type="EMBL" id="JAQ03241.1"/>
    </source>
</evidence>
<feature type="non-terminal residue" evidence="2">
    <location>
        <position position="1"/>
    </location>
</feature>
<name>A0A146L3X5_LYGHE</name>
<keyword evidence="1" id="KW-0472">Membrane</keyword>
<sequence length="107" mass="11706">VITPKLQNPPTTALNLPFGESLCPELFPTGTFLNCYSGFSHQQVIVVSSLTPTIPQFLPELPCFPPFSSTLNFFLAPFHLVLLVTLLHSIIPTSKKTGREGNNVLPN</sequence>
<organism evidence="2">
    <name type="scientific">Lygus hesperus</name>
    <name type="common">Western plant bug</name>
    <dbReference type="NCBI Taxonomy" id="30085"/>
    <lineage>
        <taxon>Eukaryota</taxon>
        <taxon>Metazoa</taxon>
        <taxon>Ecdysozoa</taxon>
        <taxon>Arthropoda</taxon>
        <taxon>Hexapoda</taxon>
        <taxon>Insecta</taxon>
        <taxon>Pterygota</taxon>
        <taxon>Neoptera</taxon>
        <taxon>Paraneoptera</taxon>
        <taxon>Hemiptera</taxon>
        <taxon>Heteroptera</taxon>
        <taxon>Panheteroptera</taxon>
        <taxon>Cimicomorpha</taxon>
        <taxon>Miridae</taxon>
        <taxon>Mirini</taxon>
        <taxon>Lygus</taxon>
    </lineage>
</organism>
<feature type="transmembrane region" description="Helical" evidence="1">
    <location>
        <begin position="71"/>
        <end position="91"/>
    </location>
</feature>
<proteinExistence type="predicted"/>
<keyword evidence="1" id="KW-0812">Transmembrane</keyword>
<reference evidence="2" key="1">
    <citation type="journal article" date="2016" name="Gigascience">
        <title>De novo construction of an expanded transcriptome assembly for the western tarnished plant bug, Lygus hesperus.</title>
        <authorList>
            <person name="Tassone E.E."/>
            <person name="Geib S.M."/>
            <person name="Hall B."/>
            <person name="Fabrick J.A."/>
            <person name="Brent C.S."/>
            <person name="Hull J.J."/>
        </authorList>
    </citation>
    <scope>NUCLEOTIDE SEQUENCE</scope>
</reference>